<dbReference type="Proteomes" id="UP000029085">
    <property type="component" value="Unassembled WGS sequence"/>
</dbReference>
<evidence type="ECO:0000313" key="3">
    <source>
        <dbReference type="Proteomes" id="UP000029085"/>
    </source>
</evidence>
<dbReference type="PATRIC" id="fig|1121014.3.peg.554"/>
<reference evidence="2 3" key="2">
    <citation type="journal article" date="2015" name="Stand. Genomic Sci.">
        <title>High quality draft genomic sequence of Arenimonas donghaensis DSM 18148(T).</title>
        <authorList>
            <person name="Chen F."/>
            <person name="Wang H."/>
            <person name="Cao Y."/>
            <person name="Li X."/>
            <person name="Wang G."/>
        </authorList>
    </citation>
    <scope>NUCLEOTIDE SEQUENCE [LARGE SCALE GENOMIC DNA]</scope>
    <source>
        <strain evidence="2 3">HO3-R19</strain>
    </source>
</reference>
<gene>
    <name evidence="2" type="ORF">N788_08965</name>
</gene>
<dbReference type="InterPro" id="IPR043504">
    <property type="entry name" value="Peptidase_S1_PA_chymotrypsin"/>
</dbReference>
<keyword evidence="3" id="KW-1185">Reference proteome</keyword>
<dbReference type="SUPFAM" id="SSF50494">
    <property type="entry name" value="Trypsin-like serine proteases"/>
    <property type="match status" value="1"/>
</dbReference>
<evidence type="ECO:0000256" key="1">
    <source>
        <dbReference type="SAM" id="MobiDB-lite"/>
    </source>
</evidence>
<reference evidence="3" key="1">
    <citation type="submission" date="2013-08" db="EMBL/GenBank/DDBJ databases">
        <title>Genome sequencing of Arenimonas donghaensis.</title>
        <authorList>
            <person name="Chen F."/>
            <person name="Wang G."/>
        </authorList>
    </citation>
    <scope>NUCLEOTIDE SEQUENCE [LARGE SCALE GENOMIC DNA]</scope>
    <source>
        <strain evidence="3">HO3-R19</strain>
    </source>
</reference>
<dbReference type="STRING" id="1121014.N788_08965"/>
<proteinExistence type="predicted"/>
<sequence>MGLTASGVHGQTVASVAGEPAWSSKAETATQWRAGSPAVAEAAEQAYQPMAPERIAQMLARNRKGAGTPLQIGINRELDEATSHVHNPNWVQVDGGRVARLRVTSSDALAMRAALRVHGPMAGLEFRYSGSDAPSKVEGVLTGAQAAAIVDADGTFWGPVTDGQTQFIEIYAPEGLDQTKIQVEVPVVSHLITSLASGLSISEKIGESGSCNVDTACRVGTLGQNFVDAKNAVAQMIFSKNGGTATCTGTLLNDTDPNTQIPYFFTAHHCISTQSVANTLTTVWNYEATSCNSGVSAATTQRAGGATLLFADNAGPINAPPYEGTDAALFRLNQAPPGFAFFAGWDANVLVDNADVLAIHHPSWDAKKSSLGKQIDRDDMVNYTGWLSGTTEGGSSGSGLFTQGNGGYFLRGGLFGGGAGCENSGDLNNPGNFDIYSRLDVAYPQLQQYLAPVQQSFGPSQGRDYTGAWYVPSEAGWGLTVYQYAAPTYNQFVMFFIYDNTGKAQWFELDATWTATDVRSGTVYASNAAPWSTTFNPNNRSFTAAGTATITYTSATTANVQFTINGVTRSAAIQKL</sequence>
<evidence type="ECO:0000313" key="2">
    <source>
        <dbReference type="EMBL" id="KFL37506.1"/>
    </source>
</evidence>
<protein>
    <recommendedName>
        <fullName evidence="4">Peptidase S1 domain-containing protein</fullName>
    </recommendedName>
</protein>
<organism evidence="2 3">
    <name type="scientific">Arenimonas donghaensis DSM 18148 = HO3-R19</name>
    <dbReference type="NCBI Taxonomy" id="1121014"/>
    <lineage>
        <taxon>Bacteria</taxon>
        <taxon>Pseudomonadati</taxon>
        <taxon>Pseudomonadota</taxon>
        <taxon>Gammaproteobacteria</taxon>
        <taxon>Lysobacterales</taxon>
        <taxon>Lysobacteraceae</taxon>
        <taxon>Arenimonas</taxon>
    </lineage>
</organism>
<dbReference type="Gene3D" id="2.40.10.10">
    <property type="entry name" value="Trypsin-like serine proteases"/>
    <property type="match status" value="2"/>
</dbReference>
<dbReference type="InterPro" id="IPR009003">
    <property type="entry name" value="Peptidase_S1_PA"/>
</dbReference>
<dbReference type="PANTHER" id="PTHR36234">
    <property type="entry name" value="LYSYL ENDOPEPTIDASE"/>
    <property type="match status" value="1"/>
</dbReference>
<accession>A0A087MKV3</accession>
<dbReference type="AlphaFoldDB" id="A0A087MKV3"/>
<feature type="region of interest" description="Disordered" evidence="1">
    <location>
        <begin position="18"/>
        <end position="37"/>
    </location>
</feature>
<dbReference type="Pfam" id="PF13365">
    <property type="entry name" value="Trypsin_2"/>
    <property type="match status" value="1"/>
</dbReference>
<dbReference type="EMBL" id="AVCJ01000002">
    <property type="protein sequence ID" value="KFL37506.1"/>
    <property type="molecule type" value="Genomic_DNA"/>
</dbReference>
<evidence type="ECO:0008006" key="4">
    <source>
        <dbReference type="Google" id="ProtNLM"/>
    </source>
</evidence>
<dbReference type="PANTHER" id="PTHR36234:SF5">
    <property type="entry name" value="LYSYL ENDOPEPTIDASE"/>
    <property type="match status" value="1"/>
</dbReference>
<name>A0A087MKV3_9GAMM</name>
<comment type="caution">
    <text evidence="2">The sequence shown here is derived from an EMBL/GenBank/DDBJ whole genome shotgun (WGS) entry which is preliminary data.</text>
</comment>